<protein>
    <recommendedName>
        <fullName evidence="1">RecA-like N-terminal domain-containing protein</fullName>
    </recommendedName>
</protein>
<organism evidence="2 3">
    <name type="scientific">Xanthomarina gelatinilytica</name>
    <dbReference type="NCBI Taxonomy" id="1137281"/>
    <lineage>
        <taxon>Bacteria</taxon>
        <taxon>Pseudomonadati</taxon>
        <taxon>Bacteroidota</taxon>
        <taxon>Flavobacteriia</taxon>
        <taxon>Flavobacteriales</taxon>
        <taxon>Flavobacteriaceae</taxon>
        <taxon>Xanthomarina</taxon>
    </lineage>
</organism>
<feature type="domain" description="RecA-like N-terminal" evidence="1">
    <location>
        <begin position="1"/>
        <end position="121"/>
    </location>
</feature>
<gene>
    <name evidence="2" type="ORF">DHV22_04415</name>
</gene>
<dbReference type="EMBL" id="DPRK01000072">
    <property type="protein sequence ID" value="HCY80889.1"/>
    <property type="molecule type" value="Genomic_DNA"/>
</dbReference>
<dbReference type="InterPro" id="IPR049428">
    <property type="entry name" value="RecA-like_N"/>
</dbReference>
<sequence length="170" mass="18885">MFIIDSMDALIPKNDADKGLDEAVKVAGGALLTSTLCKRLALRTSHNGHIALCICQVRSKVSVNPYAKEDAKLSNNSGGNALQHYANWILEFQPNHYKSSKFFGKDKEVPIGHNCKIAIRKSMTENTGLVVEYPIKYKSENGSVWVEKEIISQLGAWEMIKKSGPWISFT</sequence>
<evidence type="ECO:0000259" key="1">
    <source>
        <dbReference type="Pfam" id="PF00154"/>
    </source>
</evidence>
<evidence type="ECO:0000313" key="2">
    <source>
        <dbReference type="EMBL" id="HCY80889.1"/>
    </source>
</evidence>
<feature type="non-terminal residue" evidence="2">
    <location>
        <position position="170"/>
    </location>
</feature>
<dbReference type="InterPro" id="IPR027417">
    <property type="entry name" value="P-loop_NTPase"/>
</dbReference>
<dbReference type="Gene3D" id="3.40.50.300">
    <property type="entry name" value="P-loop containing nucleotide triphosphate hydrolases"/>
    <property type="match status" value="1"/>
</dbReference>
<dbReference type="AlphaFoldDB" id="A0A3D6BRP6"/>
<evidence type="ECO:0000313" key="3">
    <source>
        <dbReference type="Proteomes" id="UP000263268"/>
    </source>
</evidence>
<reference evidence="2 3" key="1">
    <citation type="journal article" date="2018" name="Nat. Biotechnol.">
        <title>A standardized bacterial taxonomy based on genome phylogeny substantially revises the tree of life.</title>
        <authorList>
            <person name="Parks D.H."/>
            <person name="Chuvochina M."/>
            <person name="Waite D.W."/>
            <person name="Rinke C."/>
            <person name="Skarshewski A."/>
            <person name="Chaumeil P.A."/>
            <person name="Hugenholtz P."/>
        </authorList>
    </citation>
    <scope>NUCLEOTIDE SEQUENCE [LARGE SCALE GENOMIC DNA]</scope>
    <source>
        <strain evidence="2">UBA10227</strain>
    </source>
</reference>
<dbReference type="Proteomes" id="UP000263268">
    <property type="component" value="Unassembled WGS sequence"/>
</dbReference>
<name>A0A3D6BRP6_9FLAO</name>
<accession>A0A3D6BRP6</accession>
<proteinExistence type="predicted"/>
<dbReference type="Pfam" id="PF00154">
    <property type="entry name" value="RecA_N"/>
    <property type="match status" value="1"/>
</dbReference>
<comment type="caution">
    <text evidence="2">The sequence shown here is derived from an EMBL/GenBank/DDBJ whole genome shotgun (WGS) entry which is preliminary data.</text>
</comment>